<accession>A0ABN2KYD8</accession>
<evidence type="ECO:0008006" key="3">
    <source>
        <dbReference type="Google" id="ProtNLM"/>
    </source>
</evidence>
<proteinExistence type="predicted"/>
<dbReference type="EMBL" id="BAAALS010000027">
    <property type="protein sequence ID" value="GAA1769428.1"/>
    <property type="molecule type" value="Genomic_DNA"/>
</dbReference>
<evidence type="ECO:0000313" key="2">
    <source>
        <dbReference type="Proteomes" id="UP001500655"/>
    </source>
</evidence>
<comment type="caution">
    <text evidence="1">The sequence shown here is derived from an EMBL/GenBank/DDBJ whole genome shotgun (WGS) entry which is preliminary data.</text>
</comment>
<keyword evidence="2" id="KW-1185">Reference proteome</keyword>
<evidence type="ECO:0000313" key="1">
    <source>
        <dbReference type="EMBL" id="GAA1769428.1"/>
    </source>
</evidence>
<reference evidence="1 2" key="1">
    <citation type="journal article" date="2019" name="Int. J. Syst. Evol. Microbiol.">
        <title>The Global Catalogue of Microorganisms (GCM) 10K type strain sequencing project: providing services to taxonomists for standard genome sequencing and annotation.</title>
        <authorList>
            <consortium name="The Broad Institute Genomics Platform"/>
            <consortium name="The Broad Institute Genome Sequencing Center for Infectious Disease"/>
            <person name="Wu L."/>
            <person name="Ma J."/>
        </authorList>
    </citation>
    <scope>NUCLEOTIDE SEQUENCE [LARGE SCALE GENOMIC DNA]</scope>
    <source>
        <strain evidence="1 2">JCM 13249</strain>
    </source>
</reference>
<dbReference type="Proteomes" id="UP001500655">
    <property type="component" value="Unassembled WGS sequence"/>
</dbReference>
<dbReference type="InterPro" id="IPR019648">
    <property type="entry name" value="YebY"/>
</dbReference>
<name>A0ABN2KYD8_9ACTN</name>
<sequence>MGDRWPLTIDSGTLECRNGAEVVLSSGGTVYALNGTAKSSKRYADVSSVWADDPSTAGLKVSIGPLIDEGLALC</sequence>
<protein>
    <recommendedName>
        <fullName evidence="3">DUF2511 domain-containing protein</fullName>
    </recommendedName>
</protein>
<dbReference type="Pfam" id="PF10709">
    <property type="entry name" value="DUF2511"/>
    <property type="match status" value="1"/>
</dbReference>
<organism evidence="1 2">
    <name type="scientific">Luedemannella helvata</name>
    <dbReference type="NCBI Taxonomy" id="349315"/>
    <lineage>
        <taxon>Bacteria</taxon>
        <taxon>Bacillati</taxon>
        <taxon>Actinomycetota</taxon>
        <taxon>Actinomycetes</taxon>
        <taxon>Micromonosporales</taxon>
        <taxon>Micromonosporaceae</taxon>
        <taxon>Luedemannella</taxon>
    </lineage>
</organism>
<gene>
    <name evidence="1" type="ORF">GCM10009681_46000</name>
</gene>